<proteinExistence type="predicted"/>
<gene>
    <name evidence="2" type="ORF">CTRI78_v006765</name>
</gene>
<feature type="region of interest" description="Disordered" evidence="1">
    <location>
        <begin position="1"/>
        <end position="84"/>
    </location>
</feature>
<evidence type="ECO:0000313" key="2">
    <source>
        <dbReference type="EMBL" id="TDZ53792.1"/>
    </source>
</evidence>
<feature type="compositionally biased region" description="Low complexity" evidence="1">
    <location>
        <begin position="22"/>
        <end position="45"/>
    </location>
</feature>
<comment type="caution">
    <text evidence="2">The sequence shown here is derived from an EMBL/GenBank/DDBJ whole genome shotgun (WGS) entry which is preliminary data.</text>
</comment>
<evidence type="ECO:0000256" key="1">
    <source>
        <dbReference type="SAM" id="MobiDB-lite"/>
    </source>
</evidence>
<feature type="compositionally biased region" description="Polar residues" evidence="1">
    <location>
        <begin position="1"/>
        <end position="16"/>
    </location>
</feature>
<organism evidence="2 3">
    <name type="scientific">Colletotrichum trifolii</name>
    <dbReference type="NCBI Taxonomy" id="5466"/>
    <lineage>
        <taxon>Eukaryota</taxon>
        <taxon>Fungi</taxon>
        <taxon>Dikarya</taxon>
        <taxon>Ascomycota</taxon>
        <taxon>Pezizomycotina</taxon>
        <taxon>Sordariomycetes</taxon>
        <taxon>Hypocreomycetidae</taxon>
        <taxon>Glomerellales</taxon>
        <taxon>Glomerellaceae</taxon>
        <taxon>Colletotrichum</taxon>
        <taxon>Colletotrichum orbiculare species complex</taxon>
    </lineage>
</organism>
<sequence>MRPSASSATRTKGTTPPSWPCTRTAPPSAGTRRTAPTPATRASGRSRWTGREGRPGKSATTWKPSRGSRCGWWAPSRPSGSTPR</sequence>
<reference evidence="2 3" key="1">
    <citation type="submission" date="2018-12" db="EMBL/GenBank/DDBJ databases">
        <title>Genome sequence and assembly of Colletotrichum trifolii.</title>
        <authorList>
            <person name="Gan P."/>
            <person name="Shirasu K."/>
        </authorList>
    </citation>
    <scope>NUCLEOTIDE SEQUENCE [LARGE SCALE GENOMIC DNA]</scope>
    <source>
        <strain evidence="2 3">543-2</strain>
    </source>
</reference>
<accession>A0A4R8RBM2</accession>
<dbReference type="Proteomes" id="UP000295703">
    <property type="component" value="Unassembled WGS sequence"/>
</dbReference>
<evidence type="ECO:0000313" key="3">
    <source>
        <dbReference type="Proteomes" id="UP000295703"/>
    </source>
</evidence>
<protein>
    <submittedName>
        <fullName evidence="2">Uncharacterized protein</fullName>
    </submittedName>
</protein>
<name>A0A4R8RBM2_COLTR</name>
<dbReference type="EMBL" id="RYZW01000066">
    <property type="protein sequence ID" value="TDZ53792.1"/>
    <property type="molecule type" value="Genomic_DNA"/>
</dbReference>
<dbReference type="AlphaFoldDB" id="A0A4R8RBM2"/>
<keyword evidence="3" id="KW-1185">Reference proteome</keyword>